<accession>A0A1Z4JFF5</accession>
<dbReference type="EMBL" id="AP018203">
    <property type="protein sequence ID" value="BAY55489.1"/>
    <property type="molecule type" value="Genomic_DNA"/>
</dbReference>
<evidence type="ECO:0000313" key="1">
    <source>
        <dbReference type="EMBL" id="BAY55489.1"/>
    </source>
</evidence>
<gene>
    <name evidence="1" type="ORF">NIES2135_23130</name>
</gene>
<sequence length="150" mass="17181">MNDWQKDLTEMLETFVNQVEEFFLDVAQNATEAMSEFVEFSEEVSVQINTTFVDEVEEYLTHLVSPVLEAYFGIGGAIDEVTQPITRTVEPMLTQHSACVGCRHFHGQYYGESFLVCGMHPYGMGEGVETCPDKEAVDWGLFRFDDREEW</sequence>
<dbReference type="Proteomes" id="UP000217895">
    <property type="component" value="Chromosome"/>
</dbReference>
<reference evidence="1 2" key="1">
    <citation type="submission" date="2017-06" db="EMBL/GenBank/DDBJ databases">
        <title>Genome sequencing of cyanobaciteial culture collection at National Institute for Environmental Studies (NIES).</title>
        <authorList>
            <person name="Hirose Y."/>
            <person name="Shimura Y."/>
            <person name="Fujisawa T."/>
            <person name="Nakamura Y."/>
            <person name="Kawachi M."/>
        </authorList>
    </citation>
    <scope>NUCLEOTIDE SEQUENCE [LARGE SCALE GENOMIC DNA]</scope>
    <source>
        <strain evidence="1 2">NIES-2135</strain>
    </source>
</reference>
<evidence type="ECO:0000313" key="2">
    <source>
        <dbReference type="Proteomes" id="UP000217895"/>
    </source>
</evidence>
<proteinExistence type="predicted"/>
<organism evidence="1 2">
    <name type="scientific">Leptolyngbya boryana NIES-2135</name>
    <dbReference type="NCBI Taxonomy" id="1973484"/>
    <lineage>
        <taxon>Bacteria</taxon>
        <taxon>Bacillati</taxon>
        <taxon>Cyanobacteriota</taxon>
        <taxon>Cyanophyceae</taxon>
        <taxon>Leptolyngbyales</taxon>
        <taxon>Leptolyngbyaceae</taxon>
        <taxon>Leptolyngbya group</taxon>
        <taxon>Leptolyngbya</taxon>
    </lineage>
</organism>
<protein>
    <submittedName>
        <fullName evidence="1">Uncharacterized protein</fullName>
    </submittedName>
</protein>
<dbReference type="AlphaFoldDB" id="A0A1Z4JFF5"/>
<keyword evidence="2" id="KW-1185">Reference proteome</keyword>
<name>A0A1Z4JFF5_LEPBY</name>